<accession>A0ABP6LWR2</accession>
<feature type="domain" description="Beta-lactamase-related" evidence="2">
    <location>
        <begin position="29"/>
        <end position="323"/>
    </location>
</feature>
<dbReference type="Proteomes" id="UP001500236">
    <property type="component" value="Unassembled WGS sequence"/>
</dbReference>
<organism evidence="3 4">
    <name type="scientific">Nesterenkonia aethiopica</name>
    <dbReference type="NCBI Taxonomy" id="269144"/>
    <lineage>
        <taxon>Bacteria</taxon>
        <taxon>Bacillati</taxon>
        <taxon>Actinomycetota</taxon>
        <taxon>Actinomycetes</taxon>
        <taxon>Micrococcales</taxon>
        <taxon>Micrococcaceae</taxon>
        <taxon>Nesterenkonia</taxon>
    </lineage>
</organism>
<evidence type="ECO:0000259" key="2">
    <source>
        <dbReference type="Pfam" id="PF00144"/>
    </source>
</evidence>
<keyword evidence="4" id="KW-1185">Reference proteome</keyword>
<dbReference type="EMBL" id="BAAAVT010000005">
    <property type="protein sequence ID" value="GAA3058375.1"/>
    <property type="molecule type" value="Genomic_DNA"/>
</dbReference>
<protein>
    <recommendedName>
        <fullName evidence="2">Beta-lactamase-related domain-containing protein</fullName>
    </recommendedName>
</protein>
<dbReference type="RefSeq" id="WP_344684758.1">
    <property type="nucleotide sequence ID" value="NZ_BAAAVT010000005.1"/>
</dbReference>
<name>A0ABP6LWR2_9MICC</name>
<dbReference type="SUPFAM" id="SSF56601">
    <property type="entry name" value="beta-lactamase/transpeptidase-like"/>
    <property type="match status" value="1"/>
</dbReference>
<evidence type="ECO:0000256" key="1">
    <source>
        <dbReference type="SAM" id="MobiDB-lite"/>
    </source>
</evidence>
<proteinExistence type="predicted"/>
<gene>
    <name evidence="3" type="ORF">GCM10010529_10200</name>
</gene>
<dbReference type="InterPro" id="IPR012338">
    <property type="entry name" value="Beta-lactam/transpept-like"/>
</dbReference>
<dbReference type="Gene3D" id="3.40.710.10">
    <property type="entry name" value="DD-peptidase/beta-lactamase superfamily"/>
    <property type="match status" value="1"/>
</dbReference>
<dbReference type="InterPro" id="IPR001466">
    <property type="entry name" value="Beta-lactam-related"/>
</dbReference>
<reference evidence="4" key="1">
    <citation type="journal article" date="2019" name="Int. J. Syst. Evol. Microbiol.">
        <title>The Global Catalogue of Microorganisms (GCM) 10K type strain sequencing project: providing services to taxonomists for standard genome sequencing and annotation.</title>
        <authorList>
            <consortium name="The Broad Institute Genomics Platform"/>
            <consortium name="The Broad Institute Genome Sequencing Center for Infectious Disease"/>
            <person name="Wu L."/>
            <person name="Ma J."/>
        </authorList>
    </citation>
    <scope>NUCLEOTIDE SEQUENCE [LARGE SCALE GENOMIC DNA]</scope>
    <source>
        <strain evidence="4">JCM 14309</strain>
    </source>
</reference>
<evidence type="ECO:0000313" key="4">
    <source>
        <dbReference type="Proteomes" id="UP001500236"/>
    </source>
</evidence>
<dbReference type="InterPro" id="IPR050789">
    <property type="entry name" value="Diverse_Enzym_Activities"/>
</dbReference>
<dbReference type="Pfam" id="PF00144">
    <property type="entry name" value="Beta-lactamase"/>
    <property type="match status" value="1"/>
</dbReference>
<comment type="caution">
    <text evidence="3">The sequence shown here is derived from an EMBL/GenBank/DDBJ whole genome shotgun (WGS) entry which is preliminary data.</text>
</comment>
<feature type="region of interest" description="Disordered" evidence="1">
    <location>
        <begin position="339"/>
        <end position="359"/>
    </location>
</feature>
<sequence length="506" mass="55426">MTPAQGPGWFRRQVEDHLLPRLQARGLVMHSVLVVHRGALQYETYWRPYGPDRPHRLYSAGKSLVALAVGVLLDDGALSLDDRIVDHFPEHADGAHPWIRAMEVQDLLTMRTAHGQSTYTQVADPDWVRTFFTVAPTRPPGAVFSYDTSATLVLTALVERLTGLPFEEFFAARIGRPLGMGPLRALRSPLGLPEEAFAGRPTWREVVENPGGVAHGGSGLFAAPRDLARIAQLCLQRGRWGDAQLVSAEFLQAATAEQTPTVTGGFAHPEAQWGYGYQIWRCRRESYAAWGMGGQIMLVVPWLDAAVVVTGDNQHLESDAQLLHDALWSELLEPLAAWTRSGRSPEPESPPELEPEPVRTRGLTPVAGVALPASAPRDAESFRVRVRLEGASSAEFDSLELTCGTDGGELLLTTADGDRRVFPYRVGGHREHPLPGYGYETHTSAAWQGNAFFLHAHVVGDWLAQLQVLVQLAADADGAPDVVCRMQASAEHFAQEYEGLLIGRKD</sequence>
<evidence type="ECO:0000313" key="3">
    <source>
        <dbReference type="EMBL" id="GAA3058375.1"/>
    </source>
</evidence>
<dbReference type="PANTHER" id="PTHR43283">
    <property type="entry name" value="BETA-LACTAMASE-RELATED"/>
    <property type="match status" value="1"/>
</dbReference>
<dbReference type="PANTHER" id="PTHR43283:SF7">
    <property type="entry name" value="BETA-LACTAMASE-RELATED DOMAIN-CONTAINING PROTEIN"/>
    <property type="match status" value="1"/>
</dbReference>